<comment type="caution">
    <text evidence="1">The sequence shown here is derived from an EMBL/GenBank/DDBJ whole genome shotgun (WGS) entry which is preliminary data.</text>
</comment>
<protein>
    <submittedName>
        <fullName evidence="1">Uncharacterized protein</fullName>
    </submittedName>
</protein>
<evidence type="ECO:0000313" key="1">
    <source>
        <dbReference type="EMBL" id="KAA1272491.1"/>
    </source>
</evidence>
<name>A0A641A634_STAAU</name>
<dbReference type="EMBL" id="RAQZ01000005">
    <property type="protein sequence ID" value="KAA1272491.1"/>
    <property type="molecule type" value="Genomic_DNA"/>
</dbReference>
<proteinExistence type="predicted"/>
<accession>A0A641A634</accession>
<reference evidence="1" key="1">
    <citation type="submission" date="2018-09" db="EMBL/GenBank/DDBJ databases">
        <title>The microbial basis of impaired wound healing: differential roles for pathogens, 'bystanders', and strain-level diversification in clinical outcomes.</title>
        <authorList>
            <person name="Kalan L.R."/>
            <person name="Meisel J.S."/>
            <person name="Loesche M.A."/>
            <person name="Horwinski J."/>
            <person name="Soaita I."/>
            <person name="Chen X."/>
            <person name="Gardner S.E."/>
            <person name="Grice E.A."/>
        </authorList>
    </citation>
    <scope>NUCLEOTIDE SEQUENCE</scope>
    <source>
        <strain evidence="1">LK35</strain>
    </source>
</reference>
<sequence>MITLLDLLGSNDQLETKCQNYHCTKYAKHFQAVLNEPLKVKRFSISPIHDRTNSIMLKTLHFKMQKGS</sequence>
<dbReference type="AlphaFoldDB" id="A0A641A634"/>
<organism evidence="1">
    <name type="scientific">Staphylococcus aureus</name>
    <dbReference type="NCBI Taxonomy" id="1280"/>
    <lineage>
        <taxon>Bacteria</taxon>
        <taxon>Bacillati</taxon>
        <taxon>Bacillota</taxon>
        <taxon>Bacilli</taxon>
        <taxon>Bacillales</taxon>
        <taxon>Staphylococcaceae</taxon>
        <taxon>Staphylococcus</taxon>
    </lineage>
</organism>
<gene>
    <name evidence="1" type="ORF">D7S40_12060</name>
</gene>